<comment type="caution">
    <text evidence="2">The sequence shown here is derived from an EMBL/GenBank/DDBJ whole genome shotgun (WGS) entry which is preliminary data.</text>
</comment>
<keyword evidence="1" id="KW-0472">Membrane</keyword>
<gene>
    <name evidence="2" type="ORF">JIN82_03305</name>
</gene>
<dbReference type="RefSeq" id="WP_200310218.1">
    <property type="nucleotide sequence ID" value="NZ_JAENIM010000016.1"/>
</dbReference>
<name>A0A8J7MAZ1_9BACT</name>
<proteinExistence type="predicted"/>
<sequence>MKQHLDTNTTRSNNSPLEVGFTLVELTVVIGMMVIIAGMGMGLLSQQARLQNILSNQNFLVDDAPQISNMIGRISQRADRYQVFNNLAQATVQRPVGVASGQAITFIFRDALGNKEFGLLSGATEDGMTTLTYHYGDNAIPDQTPLWTVAQWKAPADGSEGVTFSSENGILTISLVGPHNERITYAATAQL</sequence>
<keyword evidence="1" id="KW-0812">Transmembrane</keyword>
<evidence type="ECO:0000313" key="2">
    <source>
        <dbReference type="EMBL" id="MBK1790179.1"/>
    </source>
</evidence>
<organism evidence="2 3">
    <name type="scientific">Persicirhabdus sediminis</name>
    <dbReference type="NCBI Taxonomy" id="454144"/>
    <lineage>
        <taxon>Bacteria</taxon>
        <taxon>Pseudomonadati</taxon>
        <taxon>Verrucomicrobiota</taxon>
        <taxon>Verrucomicrobiia</taxon>
        <taxon>Verrucomicrobiales</taxon>
        <taxon>Verrucomicrobiaceae</taxon>
        <taxon>Persicirhabdus</taxon>
    </lineage>
</organism>
<reference evidence="2" key="1">
    <citation type="submission" date="2021-01" db="EMBL/GenBank/DDBJ databases">
        <title>Modified the classification status of verrucomicrobia.</title>
        <authorList>
            <person name="Feng X."/>
        </authorList>
    </citation>
    <scope>NUCLEOTIDE SEQUENCE</scope>
    <source>
        <strain evidence="2">_KCTC 22039</strain>
    </source>
</reference>
<dbReference type="EMBL" id="JAENIM010000016">
    <property type="protein sequence ID" value="MBK1790179.1"/>
    <property type="molecule type" value="Genomic_DNA"/>
</dbReference>
<keyword evidence="3" id="KW-1185">Reference proteome</keyword>
<protein>
    <submittedName>
        <fullName evidence="2">Type II secretion system protein</fullName>
    </submittedName>
</protein>
<dbReference type="AlphaFoldDB" id="A0A8J7MAZ1"/>
<evidence type="ECO:0000313" key="3">
    <source>
        <dbReference type="Proteomes" id="UP000624703"/>
    </source>
</evidence>
<feature type="transmembrane region" description="Helical" evidence="1">
    <location>
        <begin position="20"/>
        <end position="44"/>
    </location>
</feature>
<evidence type="ECO:0000256" key="1">
    <source>
        <dbReference type="SAM" id="Phobius"/>
    </source>
</evidence>
<keyword evidence="1" id="KW-1133">Transmembrane helix</keyword>
<dbReference type="Proteomes" id="UP000624703">
    <property type="component" value="Unassembled WGS sequence"/>
</dbReference>
<accession>A0A8J7MAZ1</accession>